<name>A0AAW5QYK7_9HYPH</name>
<dbReference type="SMART" id="SM00363">
    <property type="entry name" value="S4"/>
    <property type="match status" value="1"/>
</dbReference>
<feature type="domain" description="RNA-binding S4" evidence="3">
    <location>
        <begin position="5"/>
        <end position="66"/>
    </location>
</feature>
<evidence type="ECO:0000313" key="4">
    <source>
        <dbReference type="EMBL" id="MCT8971449.1"/>
    </source>
</evidence>
<reference evidence="4 5" key="1">
    <citation type="submission" date="2022-04" db="EMBL/GenBank/DDBJ databases">
        <authorList>
            <person name="Ye Y.-Q."/>
            <person name="Du Z.-J."/>
        </authorList>
    </citation>
    <scope>NUCLEOTIDE SEQUENCE [LARGE SCALE GENOMIC DNA]</scope>
    <source>
        <strain evidence="4 5">A6E488</strain>
    </source>
</reference>
<dbReference type="RefSeq" id="WP_261615030.1">
    <property type="nucleotide sequence ID" value="NZ_JALIDZ010000003.1"/>
</dbReference>
<dbReference type="EMBL" id="JALIDZ010000003">
    <property type="protein sequence ID" value="MCT8971449.1"/>
    <property type="molecule type" value="Genomic_DNA"/>
</dbReference>
<dbReference type="Proteomes" id="UP001320898">
    <property type="component" value="Unassembled WGS sequence"/>
</dbReference>
<organism evidence="4 5">
    <name type="scientific">Microbaculum marinisediminis</name>
    <dbReference type="NCBI Taxonomy" id="2931392"/>
    <lineage>
        <taxon>Bacteria</taxon>
        <taxon>Pseudomonadati</taxon>
        <taxon>Pseudomonadota</taxon>
        <taxon>Alphaproteobacteria</taxon>
        <taxon>Hyphomicrobiales</taxon>
        <taxon>Tepidamorphaceae</taxon>
        <taxon>Microbaculum</taxon>
    </lineage>
</organism>
<proteinExistence type="predicted"/>
<dbReference type="Pfam" id="PF01479">
    <property type="entry name" value="S4"/>
    <property type="match status" value="1"/>
</dbReference>
<accession>A0AAW5QYK7</accession>
<evidence type="ECO:0000313" key="5">
    <source>
        <dbReference type="Proteomes" id="UP001320898"/>
    </source>
</evidence>
<keyword evidence="5" id="KW-1185">Reference proteome</keyword>
<dbReference type="SUPFAM" id="SSF55174">
    <property type="entry name" value="Alpha-L RNA-binding motif"/>
    <property type="match status" value="1"/>
</dbReference>
<dbReference type="AlphaFoldDB" id="A0AAW5QYK7"/>
<protein>
    <submittedName>
        <fullName evidence="4">RNA-binding S4 domain-containing protein</fullName>
    </submittedName>
</protein>
<feature type="region of interest" description="Disordered" evidence="2">
    <location>
        <begin position="79"/>
        <end position="130"/>
    </location>
</feature>
<evidence type="ECO:0000256" key="2">
    <source>
        <dbReference type="SAM" id="MobiDB-lite"/>
    </source>
</evidence>
<comment type="caution">
    <text evidence="4">The sequence shown here is derived from an EMBL/GenBank/DDBJ whole genome shotgun (WGS) entry which is preliminary data.</text>
</comment>
<dbReference type="InterPro" id="IPR002942">
    <property type="entry name" value="S4_RNA-bd"/>
</dbReference>
<evidence type="ECO:0000259" key="3">
    <source>
        <dbReference type="SMART" id="SM00363"/>
    </source>
</evidence>
<feature type="compositionally biased region" description="Basic and acidic residues" evidence="2">
    <location>
        <begin position="118"/>
        <end position="130"/>
    </location>
</feature>
<keyword evidence="1" id="KW-0694">RNA-binding</keyword>
<dbReference type="Gene3D" id="3.10.290.10">
    <property type="entry name" value="RNA-binding S4 domain"/>
    <property type="match status" value="1"/>
</dbReference>
<dbReference type="GO" id="GO:0003723">
    <property type="term" value="F:RNA binding"/>
    <property type="evidence" value="ECO:0007669"/>
    <property type="project" value="UniProtKB-KW"/>
</dbReference>
<sequence>MSDSQRIDKWLWHARVAKTRTLAASLVTGGHVRLNSARISKASQPVKPGDVVTIALRGRILVLRIEAIGDRRGPASEAATLYCDLSPPPLPPEETPPGSRPRGGGRPTKRDRRQIVAWKDDLRAPDDGEI</sequence>
<evidence type="ECO:0000256" key="1">
    <source>
        <dbReference type="PROSITE-ProRule" id="PRU00182"/>
    </source>
</evidence>
<dbReference type="CDD" id="cd00165">
    <property type="entry name" value="S4"/>
    <property type="match status" value="1"/>
</dbReference>
<dbReference type="InterPro" id="IPR036986">
    <property type="entry name" value="S4_RNA-bd_sf"/>
</dbReference>
<dbReference type="PROSITE" id="PS50889">
    <property type="entry name" value="S4"/>
    <property type="match status" value="1"/>
</dbReference>
<feature type="compositionally biased region" description="Pro residues" evidence="2">
    <location>
        <begin position="86"/>
        <end position="99"/>
    </location>
</feature>
<gene>
    <name evidence="4" type="ORF">MUB46_06235</name>
</gene>